<gene>
    <name evidence="4" type="ORF">ACFQWG_09490</name>
</gene>
<evidence type="ECO:0000313" key="5">
    <source>
        <dbReference type="Proteomes" id="UP001596527"/>
    </source>
</evidence>
<feature type="domain" description="Adenylosuccinate lyase C-terminal" evidence="3">
    <location>
        <begin position="365"/>
        <end position="443"/>
    </location>
</feature>
<comment type="caution">
    <text evidence="4">The sequence shown here is derived from an EMBL/GenBank/DDBJ whole genome shotgun (WGS) entry which is preliminary data.</text>
</comment>
<dbReference type="CDD" id="cd01597">
    <property type="entry name" value="pCLME"/>
    <property type="match status" value="1"/>
</dbReference>
<dbReference type="PRINTS" id="PR00145">
    <property type="entry name" value="ARGSUCLYASE"/>
</dbReference>
<reference evidence="5" key="1">
    <citation type="journal article" date="2019" name="Int. J. Syst. Evol. Microbiol.">
        <title>The Global Catalogue of Microorganisms (GCM) 10K type strain sequencing project: providing services to taxonomists for standard genome sequencing and annotation.</title>
        <authorList>
            <consortium name="The Broad Institute Genomics Platform"/>
            <consortium name="The Broad Institute Genome Sequencing Center for Infectious Disease"/>
            <person name="Wu L."/>
            <person name="Ma J."/>
        </authorList>
    </citation>
    <scope>NUCLEOTIDE SEQUENCE [LARGE SCALE GENOMIC DNA]</scope>
    <source>
        <strain evidence="5">CCUG 56698</strain>
    </source>
</reference>
<keyword evidence="5" id="KW-1185">Reference proteome</keyword>
<name>A0ABW2SNQ4_9ACTO</name>
<dbReference type="RefSeq" id="WP_380974729.1">
    <property type="nucleotide sequence ID" value="NZ_JBHTEF010000001.1"/>
</dbReference>
<dbReference type="PRINTS" id="PR00149">
    <property type="entry name" value="FUMRATELYASE"/>
</dbReference>
<protein>
    <submittedName>
        <fullName evidence="4">Adenylosuccinate lyase family protein</fullName>
    </submittedName>
</protein>
<dbReference type="SUPFAM" id="SSF48557">
    <property type="entry name" value="L-aspartase-like"/>
    <property type="match status" value="1"/>
</dbReference>
<evidence type="ECO:0000256" key="2">
    <source>
        <dbReference type="ARBA" id="ARBA00034772"/>
    </source>
</evidence>
<dbReference type="SMART" id="SM00998">
    <property type="entry name" value="ADSL_C"/>
    <property type="match status" value="1"/>
</dbReference>
<evidence type="ECO:0000256" key="1">
    <source>
        <dbReference type="ARBA" id="ARBA00023239"/>
    </source>
</evidence>
<accession>A0ABW2SNQ4</accession>
<dbReference type="InterPro" id="IPR022761">
    <property type="entry name" value="Fumarate_lyase_N"/>
</dbReference>
<proteinExistence type="inferred from homology"/>
<dbReference type="Pfam" id="PF10397">
    <property type="entry name" value="ADSL_C"/>
    <property type="match status" value="1"/>
</dbReference>
<sequence length="461" mass="49431">MVTNKSPFSMLYQFAGNEDQIAIFSDEQTIQTWLDVEAALARAQGEAGVIDAEDADRIAAACTVDNIDREALWKSAANVGYPIFGLVRQVSQHLPEGPNGRVHYGATTQDIMDSGLALQMSRSLAAMDVQLQRLGDLLAGTATTYRDTVMPGRTHAQQAVPTSFGATIAVTVEELRRQRGRLARAYETVRVVSLFGAGGTDAAQGPRSVEVRARVAELLGLRDTDVPWHVNRDVIAEYGYVCATICGSLAKLARDIVDLSRSEVSEVFEPYNPHRGASSTMPQKVNPISSELIIGMSATASALLSVFTRVQEAGHQRAAGEWQAEWLAVPTMGTLAGSALDEAIIIAGGMRVDPDRMEKNLSADGGLIMAEAQMIQLARYLGREEAHDLLYEASTLAREKGVTLAVALREVAAKAGKTDLLPEKFVSPADYLGEAGHIVDAAVAAWKAMTPLVVVTPGREG</sequence>
<dbReference type="Pfam" id="PF00206">
    <property type="entry name" value="Lyase_1"/>
    <property type="match status" value="1"/>
</dbReference>
<dbReference type="GO" id="GO:0016829">
    <property type="term" value="F:lyase activity"/>
    <property type="evidence" value="ECO:0007669"/>
    <property type="project" value="UniProtKB-KW"/>
</dbReference>
<dbReference type="InterPro" id="IPR008948">
    <property type="entry name" value="L-Aspartase-like"/>
</dbReference>
<dbReference type="Gene3D" id="1.20.200.10">
    <property type="entry name" value="Fumarase/aspartase (Central domain)"/>
    <property type="match status" value="1"/>
</dbReference>
<dbReference type="PANTHER" id="PTHR43172:SF2">
    <property type="entry name" value="ADENYLOSUCCINATE LYASE C-TERMINAL DOMAIN-CONTAINING PROTEIN"/>
    <property type="match status" value="1"/>
</dbReference>
<evidence type="ECO:0000259" key="3">
    <source>
        <dbReference type="SMART" id="SM00998"/>
    </source>
</evidence>
<dbReference type="InterPro" id="IPR000362">
    <property type="entry name" value="Fumarate_lyase_fam"/>
</dbReference>
<evidence type="ECO:0000313" key="4">
    <source>
        <dbReference type="EMBL" id="MFC7581424.1"/>
    </source>
</evidence>
<comment type="similarity">
    <text evidence="2">Belongs to the class-II fumarase/aspartase family.</text>
</comment>
<keyword evidence="1 4" id="KW-0456">Lyase</keyword>
<dbReference type="Gene3D" id="1.10.40.30">
    <property type="entry name" value="Fumarase/aspartase (C-terminal domain)"/>
    <property type="match status" value="1"/>
</dbReference>
<organism evidence="4 5">
    <name type="scientific">Schaalia naturae</name>
    <dbReference type="NCBI Taxonomy" id="635203"/>
    <lineage>
        <taxon>Bacteria</taxon>
        <taxon>Bacillati</taxon>
        <taxon>Actinomycetota</taxon>
        <taxon>Actinomycetes</taxon>
        <taxon>Actinomycetales</taxon>
        <taxon>Actinomycetaceae</taxon>
        <taxon>Schaalia</taxon>
    </lineage>
</organism>
<dbReference type="Proteomes" id="UP001596527">
    <property type="component" value="Unassembled WGS sequence"/>
</dbReference>
<dbReference type="PANTHER" id="PTHR43172">
    <property type="entry name" value="ADENYLOSUCCINATE LYASE"/>
    <property type="match status" value="1"/>
</dbReference>
<dbReference type="InterPro" id="IPR019468">
    <property type="entry name" value="AdenyloSucc_lyase_C"/>
</dbReference>
<dbReference type="EMBL" id="JBHTEF010000001">
    <property type="protein sequence ID" value="MFC7581424.1"/>
    <property type="molecule type" value="Genomic_DNA"/>
</dbReference>